<comment type="caution">
    <text evidence="1">The sequence shown here is derived from an EMBL/GenBank/DDBJ whole genome shotgun (WGS) entry which is preliminary data.</text>
</comment>
<sequence>SCCDIAGKKRRRAGEASLILPERGQSPKGKLTLLEGGKIPTIPCLAQDRGHRAMGHPSPSPHLLTHTSTGSGLLSHPWATYISPSPQSHSPLLRCHLSHT</sequence>
<feature type="non-terminal residue" evidence="1">
    <location>
        <position position="100"/>
    </location>
</feature>
<organism evidence="1 2">
    <name type="scientific">Chaenocephalus aceratus</name>
    <name type="common">Blackfin icefish</name>
    <name type="synonym">Chaenichthys aceratus</name>
    <dbReference type="NCBI Taxonomy" id="36190"/>
    <lineage>
        <taxon>Eukaryota</taxon>
        <taxon>Metazoa</taxon>
        <taxon>Chordata</taxon>
        <taxon>Craniata</taxon>
        <taxon>Vertebrata</taxon>
        <taxon>Euteleostomi</taxon>
        <taxon>Actinopterygii</taxon>
        <taxon>Neopterygii</taxon>
        <taxon>Teleostei</taxon>
        <taxon>Neoteleostei</taxon>
        <taxon>Acanthomorphata</taxon>
        <taxon>Eupercaria</taxon>
        <taxon>Perciformes</taxon>
        <taxon>Notothenioidei</taxon>
        <taxon>Channichthyidae</taxon>
        <taxon>Chaenocephalus</taxon>
    </lineage>
</organism>
<dbReference type="Proteomes" id="UP001057452">
    <property type="component" value="Chromosome 10"/>
</dbReference>
<reference evidence="1" key="1">
    <citation type="submission" date="2022-05" db="EMBL/GenBank/DDBJ databases">
        <title>Chromosome-level genome of Chaenocephalus aceratus.</title>
        <authorList>
            <person name="Park H."/>
        </authorList>
    </citation>
    <scope>NUCLEOTIDE SEQUENCE</scope>
    <source>
        <strain evidence="1">KU_202001</strain>
    </source>
</reference>
<keyword evidence="2" id="KW-1185">Reference proteome</keyword>
<protein>
    <submittedName>
        <fullName evidence="1">Uncharacterized protein</fullName>
    </submittedName>
</protein>
<feature type="non-terminal residue" evidence="1">
    <location>
        <position position="1"/>
    </location>
</feature>
<proteinExistence type="predicted"/>
<dbReference type="EMBL" id="CM043794">
    <property type="protein sequence ID" value="KAI4819430.1"/>
    <property type="molecule type" value="Genomic_DNA"/>
</dbReference>
<name>A0ACB9X0Y5_CHAAC</name>
<evidence type="ECO:0000313" key="2">
    <source>
        <dbReference type="Proteomes" id="UP001057452"/>
    </source>
</evidence>
<gene>
    <name evidence="1" type="ORF">KUCAC02_004676</name>
</gene>
<evidence type="ECO:0000313" key="1">
    <source>
        <dbReference type="EMBL" id="KAI4819430.1"/>
    </source>
</evidence>
<accession>A0ACB9X0Y5</accession>